<keyword evidence="5" id="KW-1185">Reference proteome</keyword>
<gene>
    <name evidence="4" type="ORF">NOI20_09740</name>
</gene>
<feature type="domain" description="Outer membrane protein beta-barrel" evidence="3">
    <location>
        <begin position="39"/>
        <end position="192"/>
    </location>
</feature>
<dbReference type="InterPro" id="IPR011250">
    <property type="entry name" value="OMP/PagP_B-barrel"/>
</dbReference>
<name>A0AAJ1X661_9RHOB</name>
<protein>
    <submittedName>
        <fullName evidence="4">Outer membrane beta-barrel protein</fullName>
    </submittedName>
</protein>
<dbReference type="SUPFAM" id="SSF56925">
    <property type="entry name" value="OMPA-like"/>
    <property type="match status" value="1"/>
</dbReference>
<dbReference type="RefSeq" id="WP_317625989.1">
    <property type="nucleotide sequence ID" value="NZ_JANFFA010000002.1"/>
</dbReference>
<dbReference type="AlphaFoldDB" id="A0AAJ1X661"/>
<dbReference type="Gene3D" id="2.40.160.10">
    <property type="entry name" value="Porin"/>
    <property type="match status" value="1"/>
</dbReference>
<accession>A0AAJ1X661</accession>
<keyword evidence="1 2" id="KW-0732">Signal</keyword>
<dbReference type="Pfam" id="PF13505">
    <property type="entry name" value="OMP_b-brl"/>
    <property type="match status" value="1"/>
</dbReference>
<evidence type="ECO:0000256" key="1">
    <source>
        <dbReference type="ARBA" id="ARBA00022729"/>
    </source>
</evidence>
<reference evidence="4" key="2">
    <citation type="submission" date="2023-04" db="EMBL/GenBank/DDBJ databases">
        <title>'Rhodoalgimonas zhirmunskyi' gen. nov., isolated from a red alga.</title>
        <authorList>
            <person name="Nedashkovskaya O.I."/>
            <person name="Otstavnykh N.Y."/>
            <person name="Bystritskaya E.P."/>
            <person name="Balabanova L.A."/>
            <person name="Isaeva M.P."/>
        </authorList>
    </citation>
    <scope>NUCLEOTIDE SEQUENCE</scope>
    <source>
        <strain evidence="4">10Alg 79</strain>
    </source>
</reference>
<dbReference type="InterPro" id="IPR023614">
    <property type="entry name" value="Porin_dom_sf"/>
</dbReference>
<feature type="signal peptide" evidence="2">
    <location>
        <begin position="1"/>
        <end position="22"/>
    </location>
</feature>
<proteinExistence type="predicted"/>
<sequence>MKLKALALASVAASAIALPAFAGSPVPADPDPVVPAPVVPVAVSGDWTGAYGGLSLGYADVSTTGASDTNAIYGLSMGYDYDMGNWVLGGGLDYDWTDINLGAANVDNVARLKLRAGYDMGNGLLYGTGGVAKAYSSIGDDNGWFAGVGYEHMLTQNVSLGGEVLYHQFDNFAGTGNDIDATTIALKTNFRF</sequence>
<organism evidence="4 5">
    <name type="scientific">Rhodalgimonas zhirmunskyi</name>
    <dbReference type="NCBI Taxonomy" id="2964767"/>
    <lineage>
        <taxon>Bacteria</taxon>
        <taxon>Pseudomonadati</taxon>
        <taxon>Pseudomonadota</taxon>
        <taxon>Alphaproteobacteria</taxon>
        <taxon>Rhodobacterales</taxon>
        <taxon>Roseobacteraceae</taxon>
        <taxon>Rhodalgimonas</taxon>
    </lineage>
</organism>
<feature type="chain" id="PRO_5042588155" evidence="2">
    <location>
        <begin position="23"/>
        <end position="192"/>
    </location>
</feature>
<dbReference type="EMBL" id="JANFFA010000002">
    <property type="protein sequence ID" value="MDQ2094389.1"/>
    <property type="molecule type" value="Genomic_DNA"/>
</dbReference>
<comment type="caution">
    <text evidence="4">The sequence shown here is derived from an EMBL/GenBank/DDBJ whole genome shotgun (WGS) entry which is preliminary data.</text>
</comment>
<reference evidence="4" key="1">
    <citation type="submission" date="2022-07" db="EMBL/GenBank/DDBJ databases">
        <authorList>
            <person name="Otstavnykh N."/>
            <person name="Isaeva M."/>
            <person name="Bystritskaya E."/>
        </authorList>
    </citation>
    <scope>NUCLEOTIDE SEQUENCE</scope>
    <source>
        <strain evidence="4">10Alg 79</strain>
    </source>
</reference>
<evidence type="ECO:0000256" key="2">
    <source>
        <dbReference type="SAM" id="SignalP"/>
    </source>
</evidence>
<evidence type="ECO:0000259" key="3">
    <source>
        <dbReference type="Pfam" id="PF13505"/>
    </source>
</evidence>
<dbReference type="InterPro" id="IPR027385">
    <property type="entry name" value="Beta-barrel_OMP"/>
</dbReference>
<evidence type="ECO:0000313" key="4">
    <source>
        <dbReference type="EMBL" id="MDQ2094389.1"/>
    </source>
</evidence>
<evidence type="ECO:0000313" key="5">
    <source>
        <dbReference type="Proteomes" id="UP001227162"/>
    </source>
</evidence>
<dbReference type="Proteomes" id="UP001227162">
    <property type="component" value="Unassembled WGS sequence"/>
</dbReference>